<accession>A0ABW5KCW3</accession>
<organism evidence="1 2">
    <name type="scientific">Kaistella montana</name>
    <dbReference type="NCBI Taxonomy" id="1849733"/>
    <lineage>
        <taxon>Bacteria</taxon>
        <taxon>Pseudomonadati</taxon>
        <taxon>Bacteroidota</taxon>
        <taxon>Flavobacteriia</taxon>
        <taxon>Flavobacteriales</taxon>
        <taxon>Weeksellaceae</taxon>
        <taxon>Chryseobacterium group</taxon>
        <taxon>Kaistella</taxon>
    </lineage>
</organism>
<reference evidence="2" key="1">
    <citation type="journal article" date="2019" name="Int. J. Syst. Evol. Microbiol.">
        <title>The Global Catalogue of Microorganisms (GCM) 10K type strain sequencing project: providing services to taxonomists for standard genome sequencing and annotation.</title>
        <authorList>
            <consortium name="The Broad Institute Genomics Platform"/>
            <consortium name="The Broad Institute Genome Sequencing Center for Infectious Disease"/>
            <person name="Wu L."/>
            <person name="Ma J."/>
        </authorList>
    </citation>
    <scope>NUCLEOTIDE SEQUENCE [LARGE SCALE GENOMIC DNA]</scope>
    <source>
        <strain evidence="2">KCTC 52204</strain>
    </source>
</reference>
<proteinExistence type="predicted"/>
<sequence>MDHPWVHFPLYIHADFVATGFRSFGISNAEISRFYQQFPELDYHQCGFLPHFIGFGFPVFTGGSQKH</sequence>
<gene>
    <name evidence="1" type="ORF">ACFSO8_09195</name>
</gene>
<keyword evidence="2" id="KW-1185">Reference proteome</keyword>
<dbReference type="EMBL" id="JBHULG010000002">
    <property type="protein sequence ID" value="MFD2545635.1"/>
    <property type="molecule type" value="Genomic_DNA"/>
</dbReference>
<evidence type="ECO:0000313" key="2">
    <source>
        <dbReference type="Proteomes" id="UP001597394"/>
    </source>
</evidence>
<evidence type="ECO:0000313" key="1">
    <source>
        <dbReference type="EMBL" id="MFD2545635.1"/>
    </source>
</evidence>
<comment type="caution">
    <text evidence="1">The sequence shown here is derived from an EMBL/GenBank/DDBJ whole genome shotgun (WGS) entry which is preliminary data.</text>
</comment>
<name>A0ABW5KCW3_9FLAO</name>
<dbReference type="Proteomes" id="UP001597394">
    <property type="component" value="Unassembled WGS sequence"/>
</dbReference>
<protein>
    <submittedName>
        <fullName evidence="1">Uncharacterized protein</fullName>
    </submittedName>
</protein>
<dbReference type="RefSeq" id="WP_255930064.1">
    <property type="nucleotide sequence ID" value="NZ_JANFQP010000002.1"/>
</dbReference>